<accession>E6W6P1</accession>
<dbReference type="RefSeq" id="WP_013504930.1">
    <property type="nucleotide sequence ID" value="NC_014836.1"/>
</dbReference>
<dbReference type="InterPro" id="IPR050834">
    <property type="entry name" value="Glycosyltransf_2"/>
</dbReference>
<evidence type="ECO:0000259" key="2">
    <source>
        <dbReference type="Pfam" id="PF00535"/>
    </source>
</evidence>
<dbReference type="InterPro" id="IPR027791">
    <property type="entry name" value="Galactosyl_T_C"/>
</dbReference>
<dbReference type="OrthoDB" id="9801954at2"/>
<proteinExistence type="predicted"/>
<dbReference type="Pfam" id="PF00535">
    <property type="entry name" value="Glycos_transf_2"/>
    <property type="match status" value="1"/>
</dbReference>
<dbReference type="Proteomes" id="UP000002572">
    <property type="component" value="Chromosome"/>
</dbReference>
<dbReference type="STRING" id="653733.Selin_0285"/>
<name>E6W6P1_DESIS</name>
<dbReference type="GO" id="GO:0016740">
    <property type="term" value="F:transferase activity"/>
    <property type="evidence" value="ECO:0007669"/>
    <property type="project" value="UniProtKB-KW"/>
</dbReference>
<dbReference type="HOGENOM" id="CLU_025996_24_0_0"/>
<reference evidence="4 5" key="1">
    <citation type="submission" date="2010-12" db="EMBL/GenBank/DDBJ databases">
        <title>Complete sequence of Desulfurispirillum indicum S5.</title>
        <authorList>
            <consortium name="US DOE Joint Genome Institute"/>
            <person name="Lucas S."/>
            <person name="Copeland A."/>
            <person name="Lapidus A."/>
            <person name="Cheng J.-F."/>
            <person name="Goodwin L."/>
            <person name="Pitluck S."/>
            <person name="Chertkov O."/>
            <person name="Held B."/>
            <person name="Detter J.C."/>
            <person name="Han C."/>
            <person name="Tapia R."/>
            <person name="Land M."/>
            <person name="Hauser L."/>
            <person name="Kyrpides N."/>
            <person name="Ivanova N."/>
            <person name="Mikhailova N."/>
            <person name="Haggblom M."/>
            <person name="Rauschenbach I."/>
            <person name="Bini E."/>
            <person name="Woyke T."/>
        </authorList>
    </citation>
    <scope>NUCLEOTIDE SEQUENCE [LARGE SCALE GENOMIC DNA]</scope>
    <source>
        <strain evidence="5">ATCC BAA-1389 / DSM 22839 / S5</strain>
    </source>
</reference>
<evidence type="ECO:0000313" key="5">
    <source>
        <dbReference type="Proteomes" id="UP000002572"/>
    </source>
</evidence>
<dbReference type="SUPFAM" id="SSF53448">
    <property type="entry name" value="Nucleotide-diphospho-sugar transferases"/>
    <property type="match status" value="1"/>
</dbReference>
<evidence type="ECO:0000256" key="1">
    <source>
        <dbReference type="ARBA" id="ARBA00022679"/>
    </source>
</evidence>
<dbReference type="eggNOG" id="COG1215">
    <property type="taxonomic scope" value="Bacteria"/>
</dbReference>
<feature type="domain" description="Galactosyltransferase C-terminal" evidence="3">
    <location>
        <begin position="185"/>
        <end position="234"/>
    </location>
</feature>
<dbReference type="EMBL" id="CP002432">
    <property type="protein sequence ID" value="ADU65041.1"/>
    <property type="molecule type" value="Genomic_DNA"/>
</dbReference>
<dbReference type="Pfam" id="PF02709">
    <property type="entry name" value="Glyco_transf_7C"/>
    <property type="match status" value="1"/>
</dbReference>
<sequence length="279" mass="32265">MQVSVIFTTYNSPAWLEKVLWGFFEQTVKDFEIVIADDGSRSDTRDLIERMRVESPVPIKHIWQEDDGFQKCRILNKAIVAAEGEYVIFTDGDCIPRNDFVAQHLRFARRDRYLSGGYFKLPLDVSHAITRDDIVAQRAFDVGWLASQGFTHTHKSLKLIARGWFADLLNVLSLTRPTWNGHSASCHREHIIAVNGFDENMQYGGQDCEFGDRLLNYGLKAQRIRYSAICLHLDHGRGYATEETRAKNRRIREYTKKHKVVRSPLGLDQYLEKEKEVVE</sequence>
<evidence type="ECO:0000313" key="4">
    <source>
        <dbReference type="EMBL" id="ADU65041.1"/>
    </source>
</evidence>
<dbReference type="AlphaFoldDB" id="E6W6P1"/>
<evidence type="ECO:0000259" key="3">
    <source>
        <dbReference type="Pfam" id="PF02709"/>
    </source>
</evidence>
<keyword evidence="5" id="KW-1185">Reference proteome</keyword>
<dbReference type="KEGG" id="din:Selin_0285"/>
<dbReference type="PANTHER" id="PTHR43685">
    <property type="entry name" value="GLYCOSYLTRANSFERASE"/>
    <property type="match status" value="1"/>
</dbReference>
<feature type="domain" description="Glycosyltransferase 2-like" evidence="2">
    <location>
        <begin position="4"/>
        <end position="113"/>
    </location>
</feature>
<dbReference type="Gene3D" id="3.90.550.10">
    <property type="entry name" value="Spore Coat Polysaccharide Biosynthesis Protein SpsA, Chain A"/>
    <property type="match status" value="1"/>
</dbReference>
<keyword evidence="1 4" id="KW-0808">Transferase</keyword>
<dbReference type="InterPro" id="IPR029044">
    <property type="entry name" value="Nucleotide-diphossugar_trans"/>
</dbReference>
<dbReference type="PANTHER" id="PTHR43685:SF3">
    <property type="entry name" value="SLR2126 PROTEIN"/>
    <property type="match status" value="1"/>
</dbReference>
<dbReference type="InterPro" id="IPR001173">
    <property type="entry name" value="Glyco_trans_2-like"/>
</dbReference>
<dbReference type="CDD" id="cd06420">
    <property type="entry name" value="GT2_Chondriotin_Pol_N"/>
    <property type="match status" value="1"/>
</dbReference>
<organism evidence="4 5">
    <name type="scientific">Desulfurispirillum indicum (strain ATCC BAA-1389 / DSM 22839 / S5)</name>
    <dbReference type="NCBI Taxonomy" id="653733"/>
    <lineage>
        <taxon>Bacteria</taxon>
        <taxon>Pseudomonadati</taxon>
        <taxon>Chrysiogenota</taxon>
        <taxon>Chrysiogenia</taxon>
        <taxon>Chrysiogenales</taxon>
        <taxon>Chrysiogenaceae</taxon>
        <taxon>Desulfurispirillum</taxon>
    </lineage>
</organism>
<dbReference type="InParanoid" id="E6W6P1"/>
<protein>
    <submittedName>
        <fullName evidence="4">Glycosyl transferase family 2</fullName>
    </submittedName>
</protein>
<gene>
    <name evidence="4" type="ordered locus">Selin_0285</name>
</gene>